<dbReference type="Proteomes" id="UP000694546">
    <property type="component" value="Chromosome 5"/>
</dbReference>
<dbReference type="Ensembl" id="ENSGMOT00000012215.2">
    <property type="protein sequence ID" value="ENSGMOP00000011896.2"/>
    <property type="gene ID" value="ENSGMOG00000011108.2"/>
</dbReference>
<feature type="region of interest" description="Disordered" evidence="5">
    <location>
        <begin position="518"/>
        <end position="550"/>
    </location>
</feature>
<feature type="compositionally biased region" description="Pro residues" evidence="5">
    <location>
        <begin position="772"/>
        <end position="783"/>
    </location>
</feature>
<dbReference type="InterPro" id="IPR013929">
    <property type="entry name" value="RPAP1_C"/>
</dbReference>
<proteinExistence type="inferred from homology"/>
<feature type="region of interest" description="Disordered" evidence="5">
    <location>
        <begin position="767"/>
        <end position="787"/>
    </location>
</feature>
<keyword evidence="4" id="KW-0539">Nucleus</keyword>
<dbReference type="Pfam" id="PF08621">
    <property type="entry name" value="RPAP1_N"/>
    <property type="match status" value="1"/>
</dbReference>
<evidence type="ECO:0000256" key="4">
    <source>
        <dbReference type="ARBA" id="ARBA00023242"/>
    </source>
</evidence>
<reference evidence="9" key="2">
    <citation type="submission" date="2025-09" db="UniProtKB">
        <authorList>
            <consortium name="Ensembl"/>
        </authorList>
    </citation>
    <scope>IDENTIFICATION</scope>
</reference>
<evidence type="ECO:0000256" key="2">
    <source>
        <dbReference type="ARBA" id="ARBA00009953"/>
    </source>
</evidence>
<accession>A0A8C5F766</accession>
<feature type="compositionally biased region" description="Gly residues" evidence="5">
    <location>
        <begin position="68"/>
        <end position="78"/>
    </location>
</feature>
<dbReference type="GO" id="GO:0006366">
    <property type="term" value="P:transcription by RNA polymerase II"/>
    <property type="evidence" value="ECO:0007669"/>
    <property type="project" value="InterPro"/>
</dbReference>
<dbReference type="InterPro" id="IPR039913">
    <property type="entry name" value="RPAP1/Rba50"/>
</dbReference>
<evidence type="ECO:0000259" key="7">
    <source>
        <dbReference type="Pfam" id="PF08621"/>
    </source>
</evidence>
<reference evidence="9" key="1">
    <citation type="submission" date="2025-08" db="UniProtKB">
        <authorList>
            <consortium name="Ensembl"/>
        </authorList>
    </citation>
    <scope>IDENTIFICATION</scope>
</reference>
<evidence type="ECO:0000313" key="9">
    <source>
        <dbReference type="Ensembl" id="ENSGMOP00000011896.2"/>
    </source>
</evidence>
<dbReference type="InterPro" id="IPR057989">
    <property type="entry name" value="TPR_RPAP1/MINIYO-like"/>
</dbReference>
<name>A0A8C5F766_GADMO</name>
<evidence type="ECO:0000313" key="10">
    <source>
        <dbReference type="Proteomes" id="UP000694546"/>
    </source>
</evidence>
<dbReference type="PANTHER" id="PTHR21483:SF18">
    <property type="entry name" value="RNA POLYMERASE II-ASSOCIATED PROTEIN 1"/>
    <property type="match status" value="1"/>
</dbReference>
<dbReference type="SUPFAM" id="SSF48371">
    <property type="entry name" value="ARM repeat"/>
    <property type="match status" value="1"/>
</dbReference>
<comment type="similarity">
    <text evidence="2">Belongs to the RPAP1 family.</text>
</comment>
<feature type="compositionally biased region" description="Acidic residues" evidence="5">
    <location>
        <begin position="307"/>
        <end position="327"/>
    </location>
</feature>
<feature type="domain" description="RPAP1 N-terminal" evidence="7">
    <location>
        <begin position="232"/>
        <end position="269"/>
    </location>
</feature>
<evidence type="ECO:0000259" key="8">
    <source>
        <dbReference type="Pfam" id="PF25766"/>
    </source>
</evidence>
<keyword evidence="10" id="KW-1185">Reference proteome</keyword>
<feature type="region of interest" description="Disordered" evidence="5">
    <location>
        <begin position="58"/>
        <end position="80"/>
    </location>
</feature>
<dbReference type="InterPro" id="IPR013930">
    <property type="entry name" value="RPAP1_N"/>
</dbReference>
<evidence type="ECO:0000256" key="1">
    <source>
        <dbReference type="ARBA" id="ARBA00004123"/>
    </source>
</evidence>
<feature type="domain" description="RPAP1 C-terminal" evidence="6">
    <location>
        <begin position="376"/>
        <end position="441"/>
    </location>
</feature>
<feature type="domain" description="RPAP1/MINIYO-like TPR repeats" evidence="8">
    <location>
        <begin position="1119"/>
        <end position="1340"/>
    </location>
</feature>
<dbReference type="GeneTree" id="ENSGT00390000007594"/>
<comment type="subcellular location">
    <subcellularLocation>
        <location evidence="1">Nucleus</location>
    </subcellularLocation>
</comment>
<dbReference type="Pfam" id="PF25766">
    <property type="entry name" value="TPR_RPAP1"/>
    <property type="match status" value="1"/>
</dbReference>
<organism evidence="9 10">
    <name type="scientific">Gadus morhua</name>
    <name type="common">Atlantic cod</name>
    <dbReference type="NCBI Taxonomy" id="8049"/>
    <lineage>
        <taxon>Eukaryota</taxon>
        <taxon>Metazoa</taxon>
        <taxon>Chordata</taxon>
        <taxon>Craniata</taxon>
        <taxon>Vertebrata</taxon>
        <taxon>Euteleostomi</taxon>
        <taxon>Actinopterygii</taxon>
        <taxon>Neopterygii</taxon>
        <taxon>Teleostei</taxon>
        <taxon>Neoteleostei</taxon>
        <taxon>Acanthomorphata</taxon>
        <taxon>Zeiogadaria</taxon>
        <taxon>Gadariae</taxon>
        <taxon>Gadiformes</taxon>
        <taxon>Gadoidei</taxon>
        <taxon>Gadidae</taxon>
        <taxon>Gadus</taxon>
    </lineage>
</organism>
<keyword evidence="3" id="KW-0804">Transcription</keyword>
<dbReference type="PANTHER" id="PTHR21483">
    <property type="entry name" value="RNA POLYMERASE II-ASSOCIATED PROTEIN 1"/>
    <property type="match status" value="1"/>
</dbReference>
<protein>
    <submittedName>
        <fullName evidence="9">RNA polymerase II associated protein 1</fullName>
    </submittedName>
</protein>
<feature type="region of interest" description="Disordered" evidence="5">
    <location>
        <begin position="271"/>
        <end position="341"/>
    </location>
</feature>
<feature type="compositionally biased region" description="Basic and acidic residues" evidence="5">
    <location>
        <begin position="539"/>
        <end position="550"/>
    </location>
</feature>
<sequence length="1406" mass="153779">MTVEHSRISFVVIDVIDILMLSTKGMLQRPKPSDSEADLLKEQERFLVSGAPLAAKVIRRPDKRRGGGDGGGGGGGGECQRDIVTIEDLPDDMPSLTPAPSKKSCSKENRVRFEDQDTEEVLDKHDTHISAVLSRIVERDTSSSLVSLPTFSGTAFPRVLHRTEPDSKVRPVNRQEVNGPRLEVNRLCLCFRLFHVYSFTYSLLSPSISLALFMLLSGEGLGGPDRSAETLRIHQENQAMLQTMSRGEILEEQRKLLAQLDPRLVDFIKAGRSHQDPAPPGSGEDHQHGGVARDSTAKSVPSPSESQQEEEMEREEEEELDQEDEEPSPMPPITEEDLPLKPEKQWVHMGKLEPDKLEWTRDLPGPRRKGTQKAMQARFDFAGSLISPHEDLPTHLGLHHHGEEPELAGYSLQELFLLSRSQVIQQRSLSLNTLASILTKARAGQFASALSGSVMTTLLDAGLLFLLRFALDDNVEGVMAAAAHAIRALLVSDQDEAFLDHSFSWPGGLASFPLLPCSTEEQEEEEEEEQGLPENMRLSAKEKEERRNDHDVARHDVVKGLLRTGLLSRLRYILEVVRPSPRVVQDLLAVLTRISRHSSHAVLDCPRLMDVVMSEFLPTSWSAPSLHPPPSVYGLPLAGALKLLRVLATSGRHACARLLSSLGVRERLSRLLSPEPGELLLESGQALRVSAEAFRLWAVAASYGQACDTYIELYSVLLRALQAVTRDLDSSGPLLAPQRQRVQALLALLTQVTHSAGCHQELHAAMLRSPGPEDPAPPPPPPVSWGHVGGLQAPLVGQLKGLVAGLDGPAGRRESSLALIPGYLHCLGAHYHQLPKQNCFKPVDTLQELERLTSEVLQPLISLLPFPRSCSAVCDLQGHGPGPEAVPSLPGLASAGWKDGPGLAVPSSPFPLLTALCVLLDSITGIHKGLSSKFSGLLVSEPVIGYLGSCCRATPNLSNASAWVLRHEHHLLYLLVRLAHRVAPKDPAVARHASLYHQVAMALLPWLLPGSEHLAHDLLCSVVFSKDFLPESHSGGPEALELAELKLHAGAPHLQAVGPLLREACVQLPSLRGCYLGHLAHLEPSVLGSKDAYLGRTPWVRSRLLPELGPGPALPADWPYLPLVTLYERTGGGELQVEELPRGALQAVTHCLQWLLLLEVWREGALKAVTPVAKLARLSCVFLSASDLFLERPVQRLLWALLRLLTRPDRLDSLDLDVAPPGLASFQDLFSALLVQYEAVSFGDPLFGCWLLLPLQRRYSAAMKLAVFGEHVGALRSLGVTLEQLSLPLERYTSPPEASLPLLQLYFRSLVTGGLLQARCPLLYTVALAHLNAFLFSEGPAQQVSPVAQRVRVKGLIVLKDHLLLFRGPQQDSALGFHTYQQLPPDRAQRLERALGTPDSSHGGTH</sequence>
<feature type="compositionally biased region" description="Acidic residues" evidence="5">
    <location>
        <begin position="520"/>
        <end position="531"/>
    </location>
</feature>
<evidence type="ECO:0000259" key="6">
    <source>
        <dbReference type="Pfam" id="PF08620"/>
    </source>
</evidence>
<dbReference type="Pfam" id="PF08620">
    <property type="entry name" value="RPAP1_C"/>
    <property type="match status" value="1"/>
</dbReference>
<evidence type="ECO:0000256" key="3">
    <source>
        <dbReference type="ARBA" id="ARBA00023163"/>
    </source>
</evidence>
<evidence type="ECO:0000256" key="5">
    <source>
        <dbReference type="SAM" id="MobiDB-lite"/>
    </source>
</evidence>
<dbReference type="InterPro" id="IPR016024">
    <property type="entry name" value="ARM-type_fold"/>
</dbReference>